<dbReference type="PANTHER" id="PTHR30041:SF7">
    <property type="entry name" value="GLOBAL TRANSCRIPTIONAL REGULATOR SPX"/>
    <property type="match status" value="1"/>
</dbReference>
<dbReference type="NCBIfam" id="TIGR01617">
    <property type="entry name" value="arsC_related"/>
    <property type="match status" value="1"/>
</dbReference>
<dbReference type="CDD" id="cd03032">
    <property type="entry name" value="ArsC_Spx"/>
    <property type="match status" value="1"/>
</dbReference>
<comment type="caution">
    <text evidence="2">The sequence shown here is derived from an EMBL/GenBank/DDBJ whole genome shotgun (WGS) entry which is preliminary data.</text>
</comment>
<accession>A0ABV6KRA0</accession>
<dbReference type="Proteomes" id="UP001589738">
    <property type="component" value="Unassembled WGS sequence"/>
</dbReference>
<sequence>MNDLIFFTYPSCTSCRKTKKWLTANAVAYEERHLFKETPTSEELKVLLSLTTEGLDELLATRSRVFKSLNQDVNDLTLSQVINMLVEEPRLLKRPIVTDGKKLVVGYNPDALKSILNRKMIKKVAR</sequence>
<keyword evidence="3" id="KW-1185">Reference proteome</keyword>
<dbReference type="PROSITE" id="PS51353">
    <property type="entry name" value="ARSC"/>
    <property type="match status" value="1"/>
</dbReference>
<gene>
    <name evidence="2" type="ORF">ACFFHF_04010</name>
</gene>
<dbReference type="NCBIfam" id="NF002459">
    <property type="entry name" value="PRK01655.1"/>
    <property type="match status" value="1"/>
</dbReference>
<dbReference type="SUPFAM" id="SSF52833">
    <property type="entry name" value="Thioredoxin-like"/>
    <property type="match status" value="1"/>
</dbReference>
<evidence type="ECO:0000313" key="3">
    <source>
        <dbReference type="Proteomes" id="UP001589738"/>
    </source>
</evidence>
<evidence type="ECO:0000313" key="2">
    <source>
        <dbReference type="EMBL" id="MFC0474463.1"/>
    </source>
</evidence>
<protein>
    <submittedName>
        <fullName evidence="2">Spx/MgsR family RNA polymerase-binding regulatory protein</fullName>
    </submittedName>
</protein>
<dbReference type="Gene3D" id="3.40.30.10">
    <property type="entry name" value="Glutaredoxin"/>
    <property type="match status" value="1"/>
</dbReference>
<dbReference type="EMBL" id="JBHLUU010000015">
    <property type="protein sequence ID" value="MFC0474463.1"/>
    <property type="molecule type" value="Genomic_DNA"/>
</dbReference>
<organism evidence="2 3">
    <name type="scientific">Robertmurraya beringensis</name>
    <dbReference type="NCBI Taxonomy" id="641660"/>
    <lineage>
        <taxon>Bacteria</taxon>
        <taxon>Bacillati</taxon>
        <taxon>Bacillota</taxon>
        <taxon>Bacilli</taxon>
        <taxon>Bacillales</taxon>
        <taxon>Bacillaceae</taxon>
        <taxon>Robertmurraya</taxon>
    </lineage>
</organism>
<dbReference type="InterPro" id="IPR036249">
    <property type="entry name" value="Thioredoxin-like_sf"/>
</dbReference>
<proteinExistence type="inferred from homology"/>
<dbReference type="InterPro" id="IPR006504">
    <property type="entry name" value="Tscrpt_reg_Spx/MgsR"/>
</dbReference>
<dbReference type="InterPro" id="IPR006660">
    <property type="entry name" value="Arsenate_reductase-like"/>
</dbReference>
<dbReference type="Pfam" id="PF03960">
    <property type="entry name" value="ArsC"/>
    <property type="match status" value="1"/>
</dbReference>
<dbReference type="RefSeq" id="WP_160546585.1">
    <property type="nucleotide sequence ID" value="NZ_JBHLUU010000015.1"/>
</dbReference>
<reference evidence="2 3" key="1">
    <citation type="submission" date="2024-09" db="EMBL/GenBank/DDBJ databases">
        <authorList>
            <person name="Sun Q."/>
            <person name="Mori K."/>
        </authorList>
    </citation>
    <scope>NUCLEOTIDE SEQUENCE [LARGE SCALE GENOMIC DNA]</scope>
    <source>
        <strain evidence="2 3">CGMCC 1.9126</strain>
    </source>
</reference>
<evidence type="ECO:0000256" key="1">
    <source>
        <dbReference type="PROSITE-ProRule" id="PRU01282"/>
    </source>
</evidence>
<dbReference type="PANTHER" id="PTHR30041">
    <property type="entry name" value="ARSENATE REDUCTASE"/>
    <property type="match status" value="1"/>
</dbReference>
<name>A0ABV6KRA0_9BACI</name>
<comment type="similarity">
    <text evidence="1">Belongs to the ArsC family.</text>
</comment>